<feature type="compositionally biased region" description="Basic and acidic residues" evidence="1">
    <location>
        <begin position="34"/>
        <end position="46"/>
    </location>
</feature>
<sequence>MMKGIPDITTPKSDPHPSMDPKEDIVEQPIDPRSPQDDQESPKFRPERNFISAQTHGRFALDLLLTIPPLCFLV</sequence>
<reference evidence="2" key="1">
    <citation type="journal article" date="2020" name="Stud. Mycol.">
        <title>101 Dothideomycetes genomes: a test case for predicting lifestyles and emergence of pathogens.</title>
        <authorList>
            <person name="Haridas S."/>
            <person name="Albert R."/>
            <person name="Binder M."/>
            <person name="Bloem J."/>
            <person name="Labutti K."/>
            <person name="Salamov A."/>
            <person name="Andreopoulos B."/>
            <person name="Baker S."/>
            <person name="Barry K."/>
            <person name="Bills G."/>
            <person name="Bluhm B."/>
            <person name="Cannon C."/>
            <person name="Castanera R."/>
            <person name="Culley D."/>
            <person name="Daum C."/>
            <person name="Ezra D."/>
            <person name="Gonzalez J."/>
            <person name="Henrissat B."/>
            <person name="Kuo A."/>
            <person name="Liang C."/>
            <person name="Lipzen A."/>
            <person name="Lutzoni F."/>
            <person name="Magnuson J."/>
            <person name="Mondo S."/>
            <person name="Nolan M."/>
            <person name="Ohm R."/>
            <person name="Pangilinan J."/>
            <person name="Park H.-J."/>
            <person name="Ramirez L."/>
            <person name="Alfaro M."/>
            <person name="Sun H."/>
            <person name="Tritt A."/>
            <person name="Yoshinaga Y."/>
            <person name="Zwiers L.-H."/>
            <person name="Turgeon B."/>
            <person name="Goodwin S."/>
            <person name="Spatafora J."/>
            <person name="Crous P."/>
            <person name="Grigoriev I."/>
        </authorList>
    </citation>
    <scope>NUCLEOTIDE SEQUENCE</scope>
    <source>
        <strain evidence="2">CBS 122367</strain>
    </source>
</reference>
<gene>
    <name evidence="2" type="ORF">K458DRAFT_5134</name>
</gene>
<evidence type="ECO:0000313" key="3">
    <source>
        <dbReference type="Proteomes" id="UP000799291"/>
    </source>
</evidence>
<dbReference type="AlphaFoldDB" id="A0A6G1JND3"/>
<protein>
    <submittedName>
        <fullName evidence="2">Uncharacterized protein</fullName>
    </submittedName>
</protein>
<evidence type="ECO:0000256" key="1">
    <source>
        <dbReference type="SAM" id="MobiDB-lite"/>
    </source>
</evidence>
<feature type="region of interest" description="Disordered" evidence="1">
    <location>
        <begin position="1"/>
        <end position="46"/>
    </location>
</feature>
<proteinExistence type="predicted"/>
<name>A0A6G1JND3_9PLEO</name>
<feature type="compositionally biased region" description="Basic and acidic residues" evidence="1">
    <location>
        <begin position="13"/>
        <end position="25"/>
    </location>
</feature>
<accession>A0A6G1JND3</accession>
<keyword evidence="3" id="KW-1185">Reference proteome</keyword>
<dbReference type="Proteomes" id="UP000799291">
    <property type="component" value="Unassembled WGS sequence"/>
</dbReference>
<evidence type="ECO:0000313" key="2">
    <source>
        <dbReference type="EMBL" id="KAF2691751.1"/>
    </source>
</evidence>
<dbReference type="EMBL" id="MU005569">
    <property type="protein sequence ID" value="KAF2691751.1"/>
    <property type="molecule type" value="Genomic_DNA"/>
</dbReference>
<organism evidence="2 3">
    <name type="scientific">Lentithecium fluviatile CBS 122367</name>
    <dbReference type="NCBI Taxonomy" id="1168545"/>
    <lineage>
        <taxon>Eukaryota</taxon>
        <taxon>Fungi</taxon>
        <taxon>Dikarya</taxon>
        <taxon>Ascomycota</taxon>
        <taxon>Pezizomycotina</taxon>
        <taxon>Dothideomycetes</taxon>
        <taxon>Pleosporomycetidae</taxon>
        <taxon>Pleosporales</taxon>
        <taxon>Massarineae</taxon>
        <taxon>Lentitheciaceae</taxon>
        <taxon>Lentithecium</taxon>
    </lineage>
</organism>